<comment type="caution">
    <text evidence="1">The sequence shown here is derived from an EMBL/GenBank/DDBJ whole genome shotgun (WGS) entry which is preliminary data.</text>
</comment>
<gene>
    <name evidence="1" type="ORF">M8542_10110</name>
</gene>
<accession>A0A9X2N9Y8</accession>
<evidence type="ECO:0000313" key="2">
    <source>
        <dbReference type="Proteomes" id="UP001144096"/>
    </source>
</evidence>
<proteinExistence type="predicted"/>
<protein>
    <submittedName>
        <fullName evidence="1">Uncharacterized protein</fullName>
    </submittedName>
</protein>
<reference evidence="1" key="1">
    <citation type="submission" date="2022-06" db="EMBL/GenBank/DDBJ databases">
        <title>Amycolatopsis iheyaensis sp. nov., a new species of the genus Amycolatopsis isolated from soil in Iheya island, Japan.</title>
        <authorList>
            <person name="Ngamcharungchit C."/>
            <person name="Kanto H."/>
            <person name="Take A."/>
            <person name="Intra B."/>
            <person name="Matsumoto A."/>
            <person name="Panbangred W."/>
            <person name="Inahashi Y."/>
        </authorList>
    </citation>
    <scope>NUCLEOTIDE SEQUENCE</scope>
    <source>
        <strain evidence="1">OK19-0408</strain>
    </source>
</reference>
<dbReference type="EMBL" id="JAMXQV010000004">
    <property type="protein sequence ID" value="MCR6483170.1"/>
    <property type="molecule type" value="Genomic_DNA"/>
</dbReference>
<dbReference type="Proteomes" id="UP001144096">
    <property type="component" value="Unassembled WGS sequence"/>
</dbReference>
<organism evidence="1 2">
    <name type="scientific">Amycolatopsis iheyensis</name>
    <dbReference type="NCBI Taxonomy" id="2945988"/>
    <lineage>
        <taxon>Bacteria</taxon>
        <taxon>Bacillati</taxon>
        <taxon>Actinomycetota</taxon>
        <taxon>Actinomycetes</taxon>
        <taxon>Pseudonocardiales</taxon>
        <taxon>Pseudonocardiaceae</taxon>
        <taxon>Amycolatopsis</taxon>
    </lineage>
</organism>
<sequence>MTKTDPATAARAVAAEAAEEYQEIFGERLLSAYVLGSLSYGGYAPAASDIDLALVVSEVGEGDRESVAATTAALQERSPLHRKLSVFWASLPALREGREDGRFPAMDRLQLADFGRLLLGTDVLAEVARPAASELLLESARFAIAVLAAPEVTAEFHEPKRLLVDTVWFTKAVLFPVRFLYSGTTPTGRAANNDEAAEWYLAQPDAPAGSLVRLALRVREGHPLDEAELGPELSAGLVPLYRYYIEDQLRQLKEIDAPADLVAAFEDWRQRLG</sequence>
<dbReference type="AlphaFoldDB" id="A0A9X2N9Y8"/>
<dbReference type="InterPro" id="IPR043519">
    <property type="entry name" value="NT_sf"/>
</dbReference>
<dbReference type="RefSeq" id="WP_257919799.1">
    <property type="nucleotide sequence ID" value="NZ_JAMXQV010000004.1"/>
</dbReference>
<name>A0A9X2N9Y8_9PSEU</name>
<dbReference type="Gene3D" id="3.30.460.10">
    <property type="entry name" value="Beta Polymerase, domain 2"/>
    <property type="match status" value="1"/>
</dbReference>
<evidence type="ECO:0000313" key="1">
    <source>
        <dbReference type="EMBL" id="MCR6483170.1"/>
    </source>
</evidence>
<dbReference type="SUPFAM" id="SSF81301">
    <property type="entry name" value="Nucleotidyltransferase"/>
    <property type="match status" value="1"/>
</dbReference>
<keyword evidence="2" id="KW-1185">Reference proteome</keyword>